<feature type="domain" description="Copper amine oxidase-like N-terminal" evidence="4">
    <location>
        <begin position="395"/>
        <end position="501"/>
    </location>
</feature>
<dbReference type="InterPro" id="IPR036582">
    <property type="entry name" value="Mao_N_sf"/>
</dbReference>
<protein>
    <submittedName>
        <fullName evidence="5">Leucine-rich repeat domain-containing protein</fullName>
    </submittedName>
</protein>
<evidence type="ECO:0000313" key="5">
    <source>
        <dbReference type="EMBL" id="UJF35739.1"/>
    </source>
</evidence>
<dbReference type="SUPFAM" id="SSF52058">
    <property type="entry name" value="L domain-like"/>
    <property type="match status" value="1"/>
</dbReference>
<dbReference type="Pfam" id="PF12799">
    <property type="entry name" value="LRR_4"/>
    <property type="match status" value="2"/>
</dbReference>
<dbReference type="SMART" id="SM00365">
    <property type="entry name" value="LRR_SD22"/>
    <property type="match status" value="8"/>
</dbReference>
<organism evidence="5 6">
    <name type="scientific">Paenibacillus hexagrammi</name>
    <dbReference type="NCBI Taxonomy" id="2908839"/>
    <lineage>
        <taxon>Bacteria</taxon>
        <taxon>Bacillati</taxon>
        <taxon>Bacillota</taxon>
        <taxon>Bacilli</taxon>
        <taxon>Bacillales</taxon>
        <taxon>Paenibacillaceae</taxon>
        <taxon>Paenibacillus</taxon>
    </lineage>
</organism>
<dbReference type="SUPFAM" id="SSF55383">
    <property type="entry name" value="Copper amine oxidase, domain N"/>
    <property type="match status" value="1"/>
</dbReference>
<gene>
    <name evidence="5" type="ORF">L0M14_11980</name>
</gene>
<dbReference type="InterPro" id="IPR025875">
    <property type="entry name" value="Leu-rich_rpt_4"/>
</dbReference>
<dbReference type="Pfam" id="PF07833">
    <property type="entry name" value="Cu_amine_oxidN1"/>
    <property type="match status" value="1"/>
</dbReference>
<keyword evidence="1" id="KW-0433">Leucine-rich repeat</keyword>
<accession>A0ABY3SR58</accession>
<dbReference type="InterPro" id="IPR032675">
    <property type="entry name" value="LRR_dom_sf"/>
</dbReference>
<sequence length="504" mass="55772">MKLRIKSFGVFSILILTILLLSTTHAYAEETKLLEDPNLETAVRDVLQKYDGEITKEDLGKLETLYQTRKGLTVSSLKGLEYATNLYSLYFDHNNISDVSPIANLPKLTKVGLGSNKLTDIRSLGALPSLLSIGLNHNEIEDVTVLANSPNIQQLSINHNQIKDISKLSGLTNLTFLNIEENKITDISAVASFHKLETLMADDNQIKDLTPLSGLSLYSIQLNNNKVTDVTPLSTLKELGNLRIAGNQLQNISPLAKLTQLTLLEIAHNQIEDISPLKGLNKIAGLYMAKNRIHDLSPLSGTTFSTVDLRENNVSDISPLVDMKKMHSILLSKNSITDISPLSKISNLKMADVSANPLNDHSLDVIAQMHLSGIVIKSGYIYYENCNYDCIPLWINGKEQITNNRMFTQDGRMMIALREIFELLGATVSWDPETYQITASRRERKVSVQIDSKSADVNGTSVTLDVAPMLVDNSTYVPLRFVSEALGAKVEWNQMGQSVSITTD</sequence>
<keyword evidence="6" id="KW-1185">Reference proteome</keyword>
<dbReference type="SMART" id="SM00369">
    <property type="entry name" value="LRR_TYP"/>
    <property type="match status" value="4"/>
</dbReference>
<dbReference type="RefSeq" id="WP_235122300.1">
    <property type="nucleotide sequence ID" value="NZ_CP090978.1"/>
</dbReference>
<keyword evidence="3" id="KW-0732">Signal</keyword>
<dbReference type="InterPro" id="IPR003591">
    <property type="entry name" value="Leu-rich_rpt_typical-subtyp"/>
</dbReference>
<evidence type="ECO:0000259" key="4">
    <source>
        <dbReference type="Pfam" id="PF07833"/>
    </source>
</evidence>
<dbReference type="EMBL" id="CP090978">
    <property type="protein sequence ID" value="UJF35739.1"/>
    <property type="molecule type" value="Genomic_DNA"/>
</dbReference>
<dbReference type="InterPro" id="IPR001611">
    <property type="entry name" value="Leu-rich_rpt"/>
</dbReference>
<evidence type="ECO:0000256" key="2">
    <source>
        <dbReference type="ARBA" id="ARBA00022737"/>
    </source>
</evidence>
<dbReference type="PANTHER" id="PTHR46652">
    <property type="entry name" value="LEUCINE-RICH REPEAT AND IQ DOMAIN-CONTAINING PROTEIN 1-RELATED"/>
    <property type="match status" value="1"/>
</dbReference>
<keyword evidence="2" id="KW-0677">Repeat</keyword>
<dbReference type="Proteomes" id="UP001649230">
    <property type="component" value="Chromosome"/>
</dbReference>
<reference evidence="5 6" key="1">
    <citation type="journal article" date="2024" name="Int. J. Syst. Evol. Microbiol.">
        <title>Paenibacillus hexagrammi sp. nov., a novel bacterium isolated from the gut content of Hexagrammos agrammus.</title>
        <authorList>
            <person name="Jung H.K."/>
            <person name="Kim D.G."/>
            <person name="Zin H."/>
            <person name="Park J."/>
            <person name="Jung H."/>
            <person name="Kim Y.O."/>
            <person name="Kong H.J."/>
            <person name="Kim J.W."/>
            <person name="Kim Y.S."/>
        </authorList>
    </citation>
    <scope>NUCLEOTIDE SEQUENCE [LARGE SCALE GENOMIC DNA]</scope>
    <source>
        <strain evidence="5 6">YPD9-1</strain>
    </source>
</reference>
<evidence type="ECO:0000313" key="6">
    <source>
        <dbReference type="Proteomes" id="UP001649230"/>
    </source>
</evidence>
<proteinExistence type="predicted"/>
<dbReference type="PANTHER" id="PTHR46652:SF3">
    <property type="entry name" value="LEUCINE-RICH REPEAT-CONTAINING PROTEIN 9"/>
    <property type="match status" value="1"/>
</dbReference>
<evidence type="ECO:0000256" key="3">
    <source>
        <dbReference type="SAM" id="SignalP"/>
    </source>
</evidence>
<feature type="signal peptide" evidence="3">
    <location>
        <begin position="1"/>
        <end position="28"/>
    </location>
</feature>
<dbReference type="Gene3D" id="3.80.10.10">
    <property type="entry name" value="Ribonuclease Inhibitor"/>
    <property type="match status" value="2"/>
</dbReference>
<feature type="chain" id="PRO_5046918427" evidence="3">
    <location>
        <begin position="29"/>
        <end position="504"/>
    </location>
</feature>
<dbReference type="PROSITE" id="PS51450">
    <property type="entry name" value="LRR"/>
    <property type="match status" value="7"/>
</dbReference>
<name>A0ABY3SR58_9BACL</name>
<evidence type="ECO:0000256" key="1">
    <source>
        <dbReference type="ARBA" id="ARBA00022614"/>
    </source>
</evidence>
<dbReference type="InterPro" id="IPR012854">
    <property type="entry name" value="Cu_amine_oxidase-like_N"/>
</dbReference>
<dbReference type="InterPro" id="IPR050836">
    <property type="entry name" value="SDS22/Internalin_LRR"/>
</dbReference>
<dbReference type="Gene3D" id="3.30.457.10">
    <property type="entry name" value="Copper amine oxidase-like, N-terminal domain"/>
    <property type="match status" value="1"/>
</dbReference>